<proteinExistence type="predicted"/>
<accession>A0A8J8JWS7</accession>
<dbReference type="AlphaFoldDB" id="A0A8J8JWS7"/>
<reference evidence="1" key="1">
    <citation type="submission" date="2019-10" db="EMBL/GenBank/DDBJ databases">
        <title>Draft genome sequence of Panacibacter sp. KCS-6.</title>
        <authorList>
            <person name="Yim K.J."/>
        </authorList>
    </citation>
    <scope>NUCLEOTIDE SEQUENCE</scope>
    <source>
        <strain evidence="1">KCS-6</strain>
    </source>
</reference>
<protein>
    <submittedName>
        <fullName evidence="1">Uncharacterized protein</fullName>
    </submittedName>
</protein>
<keyword evidence="2" id="KW-1185">Reference proteome</keyword>
<organism evidence="1 2">
    <name type="scientific">Limnovirga soli</name>
    <dbReference type="NCBI Taxonomy" id="2656915"/>
    <lineage>
        <taxon>Bacteria</taxon>
        <taxon>Pseudomonadati</taxon>
        <taxon>Bacteroidota</taxon>
        <taxon>Chitinophagia</taxon>
        <taxon>Chitinophagales</taxon>
        <taxon>Chitinophagaceae</taxon>
        <taxon>Limnovirga</taxon>
    </lineage>
</organism>
<evidence type="ECO:0000313" key="1">
    <source>
        <dbReference type="EMBL" id="NNV55611.1"/>
    </source>
</evidence>
<name>A0A8J8JWS7_9BACT</name>
<comment type="caution">
    <text evidence="1">The sequence shown here is derived from an EMBL/GenBank/DDBJ whole genome shotgun (WGS) entry which is preliminary data.</text>
</comment>
<dbReference type="EMBL" id="WHPF01000006">
    <property type="protein sequence ID" value="NNV55611.1"/>
    <property type="molecule type" value="Genomic_DNA"/>
</dbReference>
<dbReference type="Proteomes" id="UP000598971">
    <property type="component" value="Unassembled WGS sequence"/>
</dbReference>
<evidence type="ECO:0000313" key="2">
    <source>
        <dbReference type="Proteomes" id="UP000598971"/>
    </source>
</evidence>
<sequence length="179" mass="20850">MQDTNIYIEKIGSSTRQIDFVELNQLKKDILWIFDENGSDLHNAYVPDYSFTLPYWEYASINGKYLYDDDKNFYREGALIIILCMLAEYVDIQGGSQLVFGDHNLNDILNYINLFKPENENQNSLKELVILGISISVTITKEDIAKNEDFEHSDLDKFLSSLKWVDNTFIQAYYKSKLT</sequence>
<dbReference type="RefSeq" id="WP_171607548.1">
    <property type="nucleotide sequence ID" value="NZ_WHPF01000006.1"/>
</dbReference>
<gene>
    <name evidence="1" type="ORF">GD597_09085</name>
</gene>